<evidence type="ECO:0000313" key="3">
    <source>
        <dbReference type="EMBL" id="SOH95455.1"/>
    </source>
</evidence>
<keyword evidence="4" id="KW-1185">Reference proteome</keyword>
<organism evidence="3 4">
    <name type="scientific">Pontivivens marinum</name>
    <dbReference type="NCBI Taxonomy" id="1690039"/>
    <lineage>
        <taxon>Bacteria</taxon>
        <taxon>Pseudomonadati</taxon>
        <taxon>Pseudomonadota</taxon>
        <taxon>Alphaproteobacteria</taxon>
        <taxon>Rhodobacterales</taxon>
        <taxon>Paracoccaceae</taxon>
        <taxon>Pontivivens</taxon>
    </lineage>
</organism>
<dbReference type="CDD" id="cd06533">
    <property type="entry name" value="Glyco_transf_WecG_TagA"/>
    <property type="match status" value="1"/>
</dbReference>
<dbReference type="RefSeq" id="WP_097931973.1">
    <property type="nucleotide sequence ID" value="NZ_OCTN01000011.1"/>
</dbReference>
<keyword evidence="1" id="KW-0328">Glycosyltransferase</keyword>
<evidence type="ECO:0000313" key="4">
    <source>
        <dbReference type="Proteomes" id="UP000220034"/>
    </source>
</evidence>
<keyword evidence="2 3" id="KW-0808">Transferase</keyword>
<dbReference type="EMBL" id="OCTN01000011">
    <property type="protein sequence ID" value="SOH95455.1"/>
    <property type="molecule type" value="Genomic_DNA"/>
</dbReference>
<dbReference type="InterPro" id="IPR004629">
    <property type="entry name" value="WecG_TagA_CpsF"/>
</dbReference>
<name>A0A2C9CWG2_9RHOB</name>
<sequence length="249" mass="27444">MSVKPDTFDVLGIPIAVTSLPDAQARIEGWAADQTGRYVGVREAASSMAMSDDPDLLAIAQGAAMNVPDGMPLVWIGKLRGLPVQRTCGPDLIDHMMATSAQSRLKHYLYGGKEGVADTLRAVFESRYPGVQIVGTECPPFRALTQQEDAAVVERISASGADVVWVGISSPKQDVWMRDHVDALPQTLIGVGAAFDFHSGAVQRAPVWMQKSGLEWLHRLSSEPRRLWRRYLILVPRFAWRVLRAEVQR</sequence>
<dbReference type="Pfam" id="PF03808">
    <property type="entry name" value="Glyco_tran_WecG"/>
    <property type="match status" value="1"/>
</dbReference>
<dbReference type="OrthoDB" id="9771846at2"/>
<dbReference type="Proteomes" id="UP000220034">
    <property type="component" value="Unassembled WGS sequence"/>
</dbReference>
<reference evidence="4" key="1">
    <citation type="submission" date="2017-09" db="EMBL/GenBank/DDBJ databases">
        <authorList>
            <person name="Varghese N."/>
            <person name="Submissions S."/>
        </authorList>
    </citation>
    <scope>NUCLEOTIDE SEQUENCE [LARGE SCALE GENOMIC DNA]</scope>
    <source>
        <strain evidence="4">C7</strain>
    </source>
</reference>
<evidence type="ECO:0000256" key="2">
    <source>
        <dbReference type="ARBA" id="ARBA00022679"/>
    </source>
</evidence>
<dbReference type="PANTHER" id="PTHR34136">
    <property type="match status" value="1"/>
</dbReference>
<proteinExistence type="predicted"/>
<protein>
    <submittedName>
        <fullName evidence="3">N-acetylglucosaminyldiphosphoundecaprenol N-acetyl-beta-D-mannosaminyltransferase</fullName>
    </submittedName>
</protein>
<dbReference type="AlphaFoldDB" id="A0A2C9CWG2"/>
<evidence type="ECO:0000256" key="1">
    <source>
        <dbReference type="ARBA" id="ARBA00022676"/>
    </source>
</evidence>
<gene>
    <name evidence="3" type="ORF">SAMN06273572_11134</name>
</gene>
<accession>A0A2C9CWG2</accession>
<dbReference type="PANTHER" id="PTHR34136:SF1">
    <property type="entry name" value="UDP-N-ACETYL-D-MANNOSAMINURONIC ACID TRANSFERASE"/>
    <property type="match status" value="1"/>
</dbReference>
<dbReference type="NCBIfam" id="TIGR00696">
    <property type="entry name" value="wecG_tagA_cpsF"/>
    <property type="match status" value="1"/>
</dbReference>
<dbReference type="GO" id="GO:0016758">
    <property type="term" value="F:hexosyltransferase activity"/>
    <property type="evidence" value="ECO:0007669"/>
    <property type="project" value="TreeGrafter"/>
</dbReference>